<reference evidence="2 3" key="1">
    <citation type="journal article" date="2010" name="Cell">
        <title>The genome of Naegleria gruberi illuminates early eukaryotic versatility.</title>
        <authorList>
            <person name="Fritz-Laylin L.K."/>
            <person name="Prochnik S.E."/>
            <person name="Ginger M.L."/>
            <person name="Dacks J.B."/>
            <person name="Carpenter M.L."/>
            <person name="Field M.C."/>
            <person name="Kuo A."/>
            <person name="Paredez A."/>
            <person name="Chapman J."/>
            <person name="Pham J."/>
            <person name="Shu S."/>
            <person name="Neupane R."/>
            <person name="Cipriano M."/>
            <person name="Mancuso J."/>
            <person name="Tu H."/>
            <person name="Salamov A."/>
            <person name="Lindquist E."/>
            <person name="Shapiro H."/>
            <person name="Lucas S."/>
            <person name="Grigoriev I.V."/>
            <person name="Cande W.Z."/>
            <person name="Fulton C."/>
            <person name="Rokhsar D.S."/>
            <person name="Dawson S.C."/>
        </authorList>
    </citation>
    <scope>NUCLEOTIDE SEQUENCE [LARGE SCALE GENOMIC DNA]</scope>
    <source>
        <strain evidence="2 3">NEG-M</strain>
    </source>
</reference>
<dbReference type="OMA" id="HNIFPRQ"/>
<proteinExistence type="predicted"/>
<evidence type="ECO:0000256" key="1">
    <source>
        <dbReference type="SAM" id="MobiDB-lite"/>
    </source>
</evidence>
<accession>D2UZQ0</accession>
<gene>
    <name evidence="2" type="ORF">NAEGRDRAFT_62019</name>
</gene>
<protein>
    <submittedName>
        <fullName evidence="2">Predicted protein</fullName>
    </submittedName>
</protein>
<dbReference type="EMBL" id="GG738846">
    <property type="protein sequence ID" value="EFC49974.1"/>
    <property type="molecule type" value="Genomic_DNA"/>
</dbReference>
<dbReference type="AlphaFoldDB" id="D2UZQ0"/>
<name>D2UZQ0_NAEGR</name>
<dbReference type="GeneID" id="8857532"/>
<evidence type="ECO:0000313" key="2">
    <source>
        <dbReference type="EMBL" id="EFC49974.1"/>
    </source>
</evidence>
<dbReference type="RefSeq" id="XP_002682718.1">
    <property type="nucleotide sequence ID" value="XM_002682672.1"/>
</dbReference>
<dbReference type="KEGG" id="ngr:NAEGRDRAFT_62019"/>
<dbReference type="InParanoid" id="D2UZQ0"/>
<dbReference type="OrthoDB" id="10250297at2759"/>
<feature type="region of interest" description="Disordered" evidence="1">
    <location>
        <begin position="1"/>
        <end position="39"/>
    </location>
</feature>
<dbReference type="VEuPathDB" id="AmoebaDB:NAEGRDRAFT_62019"/>
<organism evidence="3">
    <name type="scientific">Naegleria gruberi</name>
    <name type="common">Amoeba</name>
    <dbReference type="NCBI Taxonomy" id="5762"/>
    <lineage>
        <taxon>Eukaryota</taxon>
        <taxon>Discoba</taxon>
        <taxon>Heterolobosea</taxon>
        <taxon>Tetramitia</taxon>
        <taxon>Eutetramitia</taxon>
        <taxon>Vahlkampfiidae</taxon>
        <taxon>Naegleria</taxon>
    </lineage>
</organism>
<feature type="region of interest" description="Disordered" evidence="1">
    <location>
        <begin position="59"/>
        <end position="81"/>
    </location>
</feature>
<evidence type="ECO:0000313" key="3">
    <source>
        <dbReference type="Proteomes" id="UP000006671"/>
    </source>
</evidence>
<sequence length="209" mass="23835">MYSTTNSEEFSNKFQRSLDGPNNHNIFPRQSPSNHNTDPNLMRTTQLFHSTINSKSVTLHKGTGGGFQTNNLPFRPTDNEIPVQPVTRWRDRLIDPNCHPSDLSMSQSAFNKKASLYKEKEHADVLVETLKKSAGYQSKVEDDPLLSSHPTGYKSNFKSKNIVSGQDYPDHVDLPTRQHVSEMKQNYTFGDPYQFNSFMDTIKSSNVEY</sequence>
<keyword evidence="3" id="KW-1185">Reference proteome</keyword>
<dbReference type="Proteomes" id="UP000006671">
    <property type="component" value="Unassembled WGS sequence"/>
</dbReference>